<evidence type="ECO:0000313" key="2">
    <source>
        <dbReference type="EMBL" id="CEP22901.1"/>
    </source>
</evidence>
<proteinExistence type="predicted"/>
<protein>
    <submittedName>
        <fullName evidence="2">Uncharacterized protein</fullName>
    </submittedName>
</protein>
<feature type="transmembrane region" description="Helical" evidence="1">
    <location>
        <begin position="14"/>
        <end position="34"/>
    </location>
</feature>
<sequence length="80" mass="9449">MLAVEDHHVLVRRAWLLTVVVIDIHTSTLYWHCLRLYLDGKYQRGLCLHVMMLFETIGSWSEPMVENNCCHLCTERVSVY</sequence>
<dbReference type="EMBL" id="CDQK01000003">
    <property type="protein sequence ID" value="CEP22901.1"/>
    <property type="molecule type" value="Genomic_DNA"/>
</dbReference>
<dbReference type="Proteomes" id="UP000038830">
    <property type="component" value="Unassembled WGS sequence"/>
</dbReference>
<reference evidence="3" key="1">
    <citation type="journal article" date="2015" name="J. Biotechnol.">
        <title>The structure of the Cyberlindnera jadinii genome and its relation to Candida utilis analyzed by the occurrence of single nucleotide polymorphisms.</title>
        <authorList>
            <person name="Rupp O."/>
            <person name="Brinkrolf K."/>
            <person name="Buerth C."/>
            <person name="Kunigo M."/>
            <person name="Schneider J."/>
            <person name="Jaenicke S."/>
            <person name="Goesmann A."/>
            <person name="Puehler A."/>
            <person name="Jaeger K.-E."/>
            <person name="Ernst J.F."/>
        </authorList>
    </citation>
    <scope>NUCLEOTIDE SEQUENCE [LARGE SCALE GENOMIC DNA]</scope>
    <source>
        <strain evidence="3">ATCC 18201 / CBS 1600 / BCRC 20928 / JCM 3617 / NBRC 0987 / NRRL Y-1542</strain>
    </source>
</reference>
<keyword evidence="1" id="KW-0812">Transmembrane</keyword>
<keyword evidence="1" id="KW-0472">Membrane</keyword>
<accession>A0A0H5C4J6</accession>
<evidence type="ECO:0000313" key="3">
    <source>
        <dbReference type="Proteomes" id="UP000038830"/>
    </source>
</evidence>
<keyword evidence="1" id="KW-1133">Transmembrane helix</keyword>
<dbReference type="AlphaFoldDB" id="A0A0H5C4J6"/>
<evidence type="ECO:0000256" key="1">
    <source>
        <dbReference type="SAM" id="Phobius"/>
    </source>
</evidence>
<name>A0A0H5C4J6_CYBJN</name>
<gene>
    <name evidence="2" type="ORF">BN1211_3360</name>
</gene>
<organism evidence="2 3">
    <name type="scientific">Cyberlindnera jadinii (strain ATCC 18201 / CBS 1600 / BCRC 20928 / JCM 3617 / NBRC 0987 / NRRL Y-1542)</name>
    <name type="common">Torula yeast</name>
    <name type="synonym">Candida utilis</name>
    <dbReference type="NCBI Taxonomy" id="983966"/>
    <lineage>
        <taxon>Eukaryota</taxon>
        <taxon>Fungi</taxon>
        <taxon>Dikarya</taxon>
        <taxon>Ascomycota</taxon>
        <taxon>Saccharomycotina</taxon>
        <taxon>Saccharomycetes</taxon>
        <taxon>Phaffomycetales</taxon>
        <taxon>Phaffomycetaceae</taxon>
        <taxon>Cyberlindnera</taxon>
    </lineage>
</organism>